<organism evidence="2 6">
    <name type="scientific">Clavelina lepadiformis</name>
    <name type="common">Light-bulb sea squirt</name>
    <name type="synonym">Ascidia lepadiformis</name>
    <dbReference type="NCBI Taxonomy" id="159417"/>
    <lineage>
        <taxon>Eukaryota</taxon>
        <taxon>Metazoa</taxon>
        <taxon>Chordata</taxon>
        <taxon>Tunicata</taxon>
        <taxon>Ascidiacea</taxon>
        <taxon>Aplousobranchia</taxon>
        <taxon>Clavelinidae</taxon>
        <taxon>Clavelina</taxon>
    </lineage>
</organism>
<evidence type="ECO:0000313" key="2">
    <source>
        <dbReference type="EMBL" id="CAK8693643.1"/>
    </source>
</evidence>
<comment type="caution">
    <text evidence="2">The sequence shown here is derived from an EMBL/GenBank/DDBJ whole genome shotgun (WGS) entry which is preliminary data.</text>
</comment>
<dbReference type="EMBL" id="CAWYQH010000136">
    <property type="protein sequence ID" value="CAK8693646.1"/>
    <property type="molecule type" value="Genomic_DNA"/>
</dbReference>
<evidence type="ECO:0000256" key="1">
    <source>
        <dbReference type="SAM" id="MobiDB-lite"/>
    </source>
</evidence>
<sequence>MSKSKESPNCRAARSALPGRGSATKACFYILLEVQIPPRARAISRPFWGTMAMQDSVTTMRGLNSRRPKIANIRPRHG</sequence>
<dbReference type="EMBL" id="CAWYQH010000136">
    <property type="protein sequence ID" value="CAK8693645.1"/>
    <property type="molecule type" value="Genomic_DNA"/>
</dbReference>
<protein>
    <submittedName>
        <fullName evidence="2">Uncharacterized protein</fullName>
    </submittedName>
</protein>
<keyword evidence="6" id="KW-1185">Reference proteome</keyword>
<evidence type="ECO:0000313" key="5">
    <source>
        <dbReference type="EMBL" id="CAK8693646.1"/>
    </source>
</evidence>
<dbReference type="EMBL" id="CAWYQH010000136">
    <property type="protein sequence ID" value="CAK8693644.1"/>
    <property type="molecule type" value="Genomic_DNA"/>
</dbReference>
<evidence type="ECO:0000313" key="3">
    <source>
        <dbReference type="EMBL" id="CAK8693644.1"/>
    </source>
</evidence>
<evidence type="ECO:0000313" key="6">
    <source>
        <dbReference type="Proteomes" id="UP001642483"/>
    </source>
</evidence>
<name>A0ABP0GQM2_CLALP</name>
<feature type="region of interest" description="Disordered" evidence="1">
    <location>
        <begin position="1"/>
        <end position="20"/>
    </location>
</feature>
<evidence type="ECO:0000313" key="4">
    <source>
        <dbReference type="EMBL" id="CAK8693645.1"/>
    </source>
</evidence>
<dbReference type="EMBL" id="CAWYQH010000136">
    <property type="protein sequence ID" value="CAK8693643.1"/>
    <property type="molecule type" value="Genomic_DNA"/>
</dbReference>
<dbReference type="Proteomes" id="UP001642483">
    <property type="component" value="Unassembled WGS sequence"/>
</dbReference>
<reference evidence="2 6" key="1">
    <citation type="submission" date="2024-02" db="EMBL/GenBank/DDBJ databases">
        <authorList>
            <person name="Daric V."/>
            <person name="Darras S."/>
        </authorList>
    </citation>
    <scope>NUCLEOTIDE SEQUENCE [LARGE SCALE GENOMIC DNA]</scope>
</reference>
<accession>A0ABP0GQM2</accession>
<gene>
    <name evidence="2" type="ORF">CVLEPA_LOCUS26939</name>
    <name evidence="3" type="ORF">CVLEPA_LOCUS26940</name>
    <name evidence="4" type="ORF">CVLEPA_LOCUS26941</name>
    <name evidence="5" type="ORF">CVLEPA_LOCUS26942</name>
</gene>
<proteinExistence type="predicted"/>